<gene>
    <name evidence="1" type="ordered locus">SCATT_25750</name>
</gene>
<protein>
    <submittedName>
        <fullName evidence="1">Uncharacterized protein</fullName>
    </submittedName>
</protein>
<dbReference type="KEGG" id="scy:SCATT_25750"/>
<evidence type="ECO:0000313" key="2">
    <source>
        <dbReference type="Proteomes" id="UP000007842"/>
    </source>
</evidence>
<sequence length="63" mass="6809">MPGDPVDEVEQSDIGVGAVQRELSHPEHPSPVVVIPARPTPADRTVRVVNPRTTTAYHSFASH</sequence>
<evidence type="ECO:0000313" key="1">
    <source>
        <dbReference type="EMBL" id="AEW94946.1"/>
    </source>
</evidence>
<dbReference type="AlphaFoldDB" id="G8WWQ9"/>
<dbReference type="EMBL" id="CP003219">
    <property type="protein sequence ID" value="AEW94946.1"/>
    <property type="molecule type" value="Genomic_DNA"/>
</dbReference>
<name>G8WWQ9_STREN</name>
<dbReference type="HOGENOM" id="CLU_2883861_0_0_11"/>
<keyword evidence="2" id="KW-1185">Reference proteome</keyword>
<accession>G8WWQ9</accession>
<proteinExistence type="predicted"/>
<organism evidence="1 2">
    <name type="scientific">Streptantibioticus cattleyicolor (strain ATCC 35852 / DSM 46488 / JCM 4925 / NBRC 14057 / NRRL 8057)</name>
    <name type="common">Streptomyces cattleya</name>
    <dbReference type="NCBI Taxonomy" id="1003195"/>
    <lineage>
        <taxon>Bacteria</taxon>
        <taxon>Bacillati</taxon>
        <taxon>Actinomycetota</taxon>
        <taxon>Actinomycetes</taxon>
        <taxon>Kitasatosporales</taxon>
        <taxon>Streptomycetaceae</taxon>
        <taxon>Streptantibioticus</taxon>
    </lineage>
</organism>
<dbReference type="Proteomes" id="UP000007842">
    <property type="component" value="Chromosome"/>
</dbReference>
<reference evidence="2" key="1">
    <citation type="submission" date="2011-12" db="EMBL/GenBank/DDBJ databases">
        <title>Complete genome sequence of Streptomyces cattleya strain DSM 46488.</title>
        <authorList>
            <person name="Ou H.-Y."/>
            <person name="Li P."/>
            <person name="Zhao C."/>
            <person name="O'Hagan D."/>
            <person name="Deng Z."/>
        </authorList>
    </citation>
    <scope>NUCLEOTIDE SEQUENCE [LARGE SCALE GENOMIC DNA]</scope>
    <source>
        <strain evidence="2">ATCC 35852 / DSM 46488 / JCM 4925 / NBRC 14057 / NRRL 8057</strain>
    </source>
</reference>
<dbReference type="PATRIC" id="fig|1003195.29.peg.2581"/>